<sequence>MVDARSAFDFFVPLWSALHVIRSALLCPYDWCRTSYVRLYCAPMVDVARHTFDFFVPLWSASHVIRSGLLCLYGRRRTSYVRLFCAHMGGVA</sequence>
<proteinExistence type="predicted"/>
<name>A0A4Y2JCF5_ARAVE</name>
<reference evidence="1 2" key="1">
    <citation type="journal article" date="2019" name="Sci. Rep.">
        <title>Orb-weaving spider Araneus ventricosus genome elucidates the spidroin gene catalogue.</title>
        <authorList>
            <person name="Kono N."/>
            <person name="Nakamura H."/>
            <person name="Ohtoshi R."/>
            <person name="Moran D.A.P."/>
            <person name="Shinohara A."/>
            <person name="Yoshida Y."/>
            <person name="Fujiwara M."/>
            <person name="Mori M."/>
            <person name="Tomita M."/>
            <person name="Arakawa K."/>
        </authorList>
    </citation>
    <scope>NUCLEOTIDE SEQUENCE [LARGE SCALE GENOMIC DNA]</scope>
</reference>
<evidence type="ECO:0000313" key="2">
    <source>
        <dbReference type="Proteomes" id="UP000499080"/>
    </source>
</evidence>
<organism evidence="1 2">
    <name type="scientific">Araneus ventricosus</name>
    <name type="common">Orbweaver spider</name>
    <name type="synonym">Epeira ventricosa</name>
    <dbReference type="NCBI Taxonomy" id="182803"/>
    <lineage>
        <taxon>Eukaryota</taxon>
        <taxon>Metazoa</taxon>
        <taxon>Ecdysozoa</taxon>
        <taxon>Arthropoda</taxon>
        <taxon>Chelicerata</taxon>
        <taxon>Arachnida</taxon>
        <taxon>Araneae</taxon>
        <taxon>Araneomorphae</taxon>
        <taxon>Entelegynae</taxon>
        <taxon>Araneoidea</taxon>
        <taxon>Araneidae</taxon>
        <taxon>Araneus</taxon>
    </lineage>
</organism>
<dbReference type="EMBL" id="BGPR01003425">
    <property type="protein sequence ID" value="GBM87981.1"/>
    <property type="molecule type" value="Genomic_DNA"/>
</dbReference>
<gene>
    <name evidence="1" type="ORF">AVEN_139902_1</name>
</gene>
<keyword evidence="2" id="KW-1185">Reference proteome</keyword>
<comment type="caution">
    <text evidence="1">The sequence shown here is derived from an EMBL/GenBank/DDBJ whole genome shotgun (WGS) entry which is preliminary data.</text>
</comment>
<dbReference type="AlphaFoldDB" id="A0A4Y2JCF5"/>
<evidence type="ECO:0000313" key="1">
    <source>
        <dbReference type="EMBL" id="GBM87981.1"/>
    </source>
</evidence>
<protein>
    <submittedName>
        <fullName evidence="1">Uncharacterized protein</fullName>
    </submittedName>
</protein>
<dbReference type="Proteomes" id="UP000499080">
    <property type="component" value="Unassembled WGS sequence"/>
</dbReference>
<accession>A0A4Y2JCF5</accession>